<keyword evidence="9" id="KW-0175">Coiled coil</keyword>
<feature type="region of interest" description="Disordered" evidence="14">
    <location>
        <begin position="511"/>
        <end position="535"/>
    </location>
</feature>
<dbReference type="GO" id="GO:0005869">
    <property type="term" value="C:dynactin complex"/>
    <property type="evidence" value="ECO:0007669"/>
    <property type="project" value="InterPro"/>
</dbReference>
<evidence type="ECO:0000256" key="11">
    <source>
        <dbReference type="ARBA" id="ARBA00034776"/>
    </source>
</evidence>
<comment type="subunit">
    <text evidence="13">Subunit of dynactin, a multiprotein complex part of a tripartite complex with dynein and a adapter, such as BICDL1, BICD2 or HOOK3. The dynactin complex is built around ACTR1A/ACTB filament and consists of an actin-related filament composed of a shoulder domain, a pointed end and a barbed end. Its length is defined by its flexible shoulder domain. The soulder is composed of 2 DCTN1 subunits, 4 DCTN2 and 2 DCTN3. The 4 DCNT2 (via N-terminus) bind the ACTR1A filament and act as molecular rulers to determine the length. The pointed end is important for binding dynein-dynactin cargo adapters. Consists of 4 subunits: ACTR10, DCNT4, DCTN5 and DCTN6. The barbed end is composed of a CAPZA1:CAPZB heterodimers, which binds ACTR1A/ACTB filament and dynactin and stabilizes dynactin. Interacts with ATP7B, but not ATP7A, in a copper-dependent manner. Interacts with ANK2; this interaction is required for localization at costameres. Interacts with N4BP2L1.</text>
</comment>
<keyword evidence="6" id="KW-0597">Phosphoprotein</keyword>
<keyword evidence="7" id="KW-0832">Ubl conjugation</keyword>
<evidence type="ECO:0000256" key="3">
    <source>
        <dbReference type="ARBA" id="ARBA00004657"/>
    </source>
</evidence>
<keyword evidence="5" id="KW-1017">Isopeptide bond</keyword>
<sequence>MSTTKSIPFVHYYCACPDLSNTNNNELRRSTEKKDGPLEDKSQQLTTKEPSSGPASHHHSTAQDEFDITAAATGKHLLSNQASNYLYPLSRLYFCEDCHQIRCPSCVQDEIVCYYCPNCLFEVPTASVKSEKNRCARNCFQCPICQNTLSVMAAQEPSSSSAGSTVAAGPYFLACNVCRWNSQEIGMTFEKPTSLALQLQKNEEALPDAKEFDHLKEHFEKHLRANAPPVLPSSFLSFSSSGAFSKIIGGQFHDTQTQGKLDDIETYEPVLQIPDDDVKTLDSLISLRTVDQVSTMSQRSTQLHDQPYQLSKIHPQRIHLSIKRSKRCRTCRHILIKPEQKAQATRFKIKLVAMNYIPNITIVKLPRKVWSLQLGVPTQFVLKFTNPLYEEMSITLATPQMRRKTASAEEVEKSEIKGKVTILSPHFTVGAYNETIEYDDEMYPSGSAARRNTSLASGGLLSSWVDGVYEKRNNYTSVIVEVVPEQPGEFKFPLLVTYNYKMDEDRMDVSSGDIDVDDIDDVDAGSMDGSKKANSSMRLDDERIKSYSFWCLIGLGETEDRQAQ</sequence>
<organism evidence="15 16">
    <name type="scientific">Apophysomyces ossiformis</name>
    <dbReference type="NCBI Taxonomy" id="679940"/>
    <lineage>
        <taxon>Eukaryota</taxon>
        <taxon>Fungi</taxon>
        <taxon>Fungi incertae sedis</taxon>
        <taxon>Mucoromycota</taxon>
        <taxon>Mucoromycotina</taxon>
        <taxon>Mucoromycetes</taxon>
        <taxon>Mucorales</taxon>
        <taxon>Mucorineae</taxon>
        <taxon>Mucoraceae</taxon>
        <taxon>Apophysomyces</taxon>
    </lineage>
</organism>
<evidence type="ECO:0000256" key="4">
    <source>
        <dbReference type="ARBA" id="ARBA00022490"/>
    </source>
</evidence>
<dbReference type="PANTHER" id="PTHR13034">
    <property type="entry name" value="DYNACTIN P62 SUBUNIT"/>
    <property type="match status" value="1"/>
</dbReference>
<dbReference type="AlphaFoldDB" id="A0A8H7BT46"/>
<evidence type="ECO:0000256" key="7">
    <source>
        <dbReference type="ARBA" id="ARBA00022843"/>
    </source>
</evidence>
<evidence type="ECO:0000313" key="15">
    <source>
        <dbReference type="EMBL" id="KAF7729555.1"/>
    </source>
</evidence>
<proteinExistence type="inferred from homology"/>
<reference evidence="15" key="1">
    <citation type="submission" date="2020-01" db="EMBL/GenBank/DDBJ databases">
        <title>Genome Sequencing of Three Apophysomyces-Like Fungal Strains Confirms a Novel Fungal Genus in the Mucoromycota with divergent Burkholderia-like Endosymbiotic Bacteria.</title>
        <authorList>
            <person name="Stajich J.E."/>
            <person name="Macias A.M."/>
            <person name="Carter-House D."/>
            <person name="Lovett B."/>
            <person name="Kasson L.R."/>
            <person name="Berry K."/>
            <person name="Grigoriev I."/>
            <person name="Chang Y."/>
            <person name="Spatafora J."/>
            <person name="Kasson M.T."/>
        </authorList>
    </citation>
    <scope>NUCLEOTIDE SEQUENCE</scope>
    <source>
        <strain evidence="15">NRRL A-21654</strain>
    </source>
</reference>
<dbReference type="EMBL" id="JABAYA010000024">
    <property type="protein sequence ID" value="KAF7729555.1"/>
    <property type="molecule type" value="Genomic_DNA"/>
</dbReference>
<comment type="subcellular location">
    <subcellularLocation>
        <location evidence="1">Cytoplasm</location>
        <location evidence="1">Cytoskeleton</location>
        <location evidence="1">Microtubule organizing center</location>
        <location evidence="1">Centrosome</location>
    </subcellularLocation>
    <subcellularLocation>
        <location evidence="2">Cytoplasm</location>
        <location evidence="2">Cytoskeleton</location>
        <location evidence="2">Stress fiber</location>
    </subcellularLocation>
    <subcellularLocation>
        <location evidence="3">Cytoplasm</location>
        <location evidence="3">Myofibril</location>
    </subcellularLocation>
</comment>
<dbReference type="Pfam" id="PF05502">
    <property type="entry name" value="Dynactin_p62"/>
    <property type="match status" value="1"/>
</dbReference>
<name>A0A8H7BT46_9FUNG</name>
<accession>A0A8H7BT46</accession>
<dbReference type="GO" id="GO:0001725">
    <property type="term" value="C:stress fiber"/>
    <property type="evidence" value="ECO:0007669"/>
    <property type="project" value="UniProtKB-SubCell"/>
</dbReference>
<feature type="compositionally biased region" description="Basic and acidic residues" evidence="14">
    <location>
        <begin position="26"/>
        <end position="42"/>
    </location>
</feature>
<evidence type="ECO:0000256" key="9">
    <source>
        <dbReference type="ARBA" id="ARBA00023054"/>
    </source>
</evidence>
<gene>
    <name evidence="15" type="ORF">EC973_004230</name>
</gene>
<protein>
    <recommendedName>
        <fullName evidence="12">Dynactin subunit 4</fullName>
    </recommendedName>
</protein>
<keyword evidence="10" id="KW-0206">Cytoskeleton</keyword>
<feature type="region of interest" description="Disordered" evidence="14">
    <location>
        <begin position="25"/>
        <end position="61"/>
    </location>
</feature>
<evidence type="ECO:0000256" key="6">
    <source>
        <dbReference type="ARBA" id="ARBA00022553"/>
    </source>
</evidence>
<keyword evidence="16" id="KW-1185">Reference proteome</keyword>
<evidence type="ECO:0000256" key="13">
    <source>
        <dbReference type="ARBA" id="ARBA00093507"/>
    </source>
</evidence>
<dbReference type="PANTHER" id="PTHR13034:SF2">
    <property type="entry name" value="DYNACTIN SUBUNIT 4"/>
    <property type="match status" value="1"/>
</dbReference>
<evidence type="ECO:0000256" key="10">
    <source>
        <dbReference type="ARBA" id="ARBA00023212"/>
    </source>
</evidence>
<evidence type="ECO:0000313" key="16">
    <source>
        <dbReference type="Proteomes" id="UP000605846"/>
    </source>
</evidence>
<dbReference type="Proteomes" id="UP000605846">
    <property type="component" value="Unassembled WGS sequence"/>
</dbReference>
<evidence type="ECO:0000256" key="2">
    <source>
        <dbReference type="ARBA" id="ARBA00004529"/>
    </source>
</evidence>
<dbReference type="OrthoDB" id="283815at2759"/>
<keyword evidence="8" id="KW-0007">Acetylation</keyword>
<evidence type="ECO:0000256" key="8">
    <source>
        <dbReference type="ARBA" id="ARBA00022990"/>
    </source>
</evidence>
<comment type="caution">
    <text evidence="15">The sequence shown here is derived from an EMBL/GenBank/DDBJ whole genome shotgun (WGS) entry which is preliminary data.</text>
</comment>
<evidence type="ECO:0000256" key="5">
    <source>
        <dbReference type="ARBA" id="ARBA00022499"/>
    </source>
</evidence>
<dbReference type="InterPro" id="IPR008603">
    <property type="entry name" value="DCTN4"/>
</dbReference>
<keyword evidence="4" id="KW-0963">Cytoplasm</keyword>
<evidence type="ECO:0000256" key="14">
    <source>
        <dbReference type="SAM" id="MobiDB-lite"/>
    </source>
</evidence>
<comment type="similarity">
    <text evidence="11">Belongs to the dynactin subunit 4 family.</text>
</comment>
<feature type="compositionally biased region" description="Acidic residues" evidence="14">
    <location>
        <begin position="514"/>
        <end position="523"/>
    </location>
</feature>
<evidence type="ECO:0000256" key="12">
    <source>
        <dbReference type="ARBA" id="ARBA00034864"/>
    </source>
</evidence>
<evidence type="ECO:0000256" key="1">
    <source>
        <dbReference type="ARBA" id="ARBA00004300"/>
    </source>
</evidence>
<feature type="compositionally biased region" description="Polar residues" evidence="14">
    <location>
        <begin position="43"/>
        <end position="54"/>
    </location>
</feature>